<dbReference type="AlphaFoldDB" id="A7A719"/>
<reference evidence="1 2" key="1">
    <citation type="submission" date="2007-04" db="EMBL/GenBank/DDBJ databases">
        <authorList>
            <person name="Fulton L."/>
            <person name="Clifton S."/>
            <person name="Fulton B."/>
            <person name="Xu J."/>
            <person name="Minx P."/>
            <person name="Pepin K.H."/>
            <person name="Johnson M."/>
            <person name="Thiruvilangam P."/>
            <person name="Bhonagiri V."/>
            <person name="Nash W.E."/>
            <person name="Mardis E.R."/>
            <person name="Wilson R.K."/>
        </authorList>
    </citation>
    <scope>NUCLEOTIDE SEQUENCE [LARGE SCALE GENOMIC DNA]</scope>
    <source>
        <strain evidence="1 2">L2-32</strain>
    </source>
</reference>
<comment type="caution">
    <text evidence="1">The sequence shown here is derived from an EMBL/GenBank/DDBJ whole genome shotgun (WGS) entry which is preliminary data.</text>
</comment>
<organism evidence="1 2">
    <name type="scientific">Bifidobacterium adolescentis L2-32</name>
    <dbReference type="NCBI Taxonomy" id="411481"/>
    <lineage>
        <taxon>Bacteria</taxon>
        <taxon>Bacillati</taxon>
        <taxon>Actinomycetota</taxon>
        <taxon>Actinomycetes</taxon>
        <taxon>Bifidobacteriales</taxon>
        <taxon>Bifidobacteriaceae</taxon>
        <taxon>Bifidobacterium</taxon>
    </lineage>
</organism>
<sequence>MAGGTTAQEGIRMTRIRIMCDQTDGTTIKLGTIQSDETGDTLYSAHPSLTQDMYRGTITLALLRWIGHLEQFSQITNQQDKDDA</sequence>
<dbReference type="Proteomes" id="UP000003773">
    <property type="component" value="Unassembled WGS sequence"/>
</dbReference>
<dbReference type="EMBL" id="AAXD02000052">
    <property type="protein sequence ID" value="EDN82602.1"/>
    <property type="molecule type" value="Genomic_DNA"/>
</dbReference>
<name>A7A719_BIFAD</name>
<reference evidence="1 2" key="2">
    <citation type="submission" date="2007-05" db="EMBL/GenBank/DDBJ databases">
        <title>Draft genome sequence of Bifidobacterium adolescentis (L2-32).</title>
        <authorList>
            <person name="Sudarsanam P."/>
            <person name="Ley R."/>
            <person name="Guruge J."/>
            <person name="Turnbaugh P.J."/>
            <person name="Mahowald M."/>
            <person name="Liep D."/>
            <person name="Gordon J."/>
        </authorList>
    </citation>
    <scope>NUCLEOTIDE SEQUENCE [LARGE SCALE GENOMIC DNA]</scope>
    <source>
        <strain evidence="1 2">L2-32</strain>
    </source>
</reference>
<evidence type="ECO:0000313" key="2">
    <source>
        <dbReference type="Proteomes" id="UP000003773"/>
    </source>
</evidence>
<dbReference type="HOGENOM" id="CLU_2714240_0_0_11"/>
<accession>A7A719</accession>
<evidence type="ECO:0000313" key="1">
    <source>
        <dbReference type="EMBL" id="EDN82602.1"/>
    </source>
</evidence>
<proteinExistence type="predicted"/>
<protein>
    <submittedName>
        <fullName evidence="1">Uncharacterized protein</fullName>
    </submittedName>
</protein>
<gene>
    <name evidence="1" type="ORF">BIFADO_01655</name>
</gene>